<gene>
    <name evidence="2" type="ORF">ALQ32_101949</name>
</gene>
<name>A0A3M3Z9E7_9PSED</name>
<dbReference type="Proteomes" id="UP000268056">
    <property type="component" value="Unassembled WGS sequence"/>
</dbReference>
<feature type="compositionally biased region" description="Acidic residues" evidence="1">
    <location>
        <begin position="269"/>
        <end position="285"/>
    </location>
</feature>
<sequence>MPFAEPSAVAVGRGFLIFFFMSLKRVDEAPFSEHGPARAAGKFQWQLSEVVMNSEEQTLIDGLFSKLKDAETASAPRDAAAEARIKEQLTRQPAAPYYMTQAILVQEAAVNQLNQQVKQRNEQIQQLQAELQQAKGQSSSAPASGGFLSSIFGSSAPRAPQPQPSQPSGGGWRDGAGFNPAPAPAAPQGGYAAPAPATGSGFLGGALKTAAGVAGGVLLAEGISSMFSHHSQPQEIVEVIHDAPPVQDSGSFNDQGNWGQPDQQYTADDSFDEGGDMFSDDDSFV</sequence>
<evidence type="ECO:0000313" key="3">
    <source>
        <dbReference type="Proteomes" id="UP000268056"/>
    </source>
</evidence>
<dbReference type="AlphaFoldDB" id="A0A3M3Z9E7"/>
<proteinExistence type="predicted"/>
<feature type="region of interest" description="Disordered" evidence="1">
    <location>
        <begin position="244"/>
        <end position="285"/>
    </location>
</feature>
<dbReference type="EMBL" id="RBQC01000048">
    <property type="protein sequence ID" value="RMO90615.1"/>
    <property type="molecule type" value="Genomic_DNA"/>
</dbReference>
<feature type="compositionally biased region" description="Low complexity" evidence="1">
    <location>
        <begin position="144"/>
        <end position="158"/>
    </location>
</feature>
<reference evidence="2 3" key="1">
    <citation type="submission" date="2018-08" db="EMBL/GenBank/DDBJ databases">
        <title>Recombination of ecologically and evolutionarily significant loci maintains genetic cohesion in the Pseudomonas syringae species complex.</title>
        <authorList>
            <person name="Dillon M."/>
            <person name="Thakur S."/>
            <person name="Almeida R.N.D."/>
            <person name="Weir B.S."/>
            <person name="Guttman D.S."/>
        </authorList>
    </citation>
    <scope>NUCLEOTIDE SEQUENCE [LARGE SCALE GENOMIC DNA]</scope>
    <source>
        <strain evidence="2 3">ICMP 4092</strain>
    </source>
</reference>
<evidence type="ECO:0000313" key="2">
    <source>
        <dbReference type="EMBL" id="RMO90615.1"/>
    </source>
</evidence>
<dbReference type="InterPro" id="IPR018648">
    <property type="entry name" value="DUF2076"/>
</dbReference>
<organism evidence="2 3">
    <name type="scientific">Pseudomonas syringae pv. tagetis</name>
    <dbReference type="NCBI Taxonomy" id="129140"/>
    <lineage>
        <taxon>Bacteria</taxon>
        <taxon>Pseudomonadati</taxon>
        <taxon>Pseudomonadota</taxon>
        <taxon>Gammaproteobacteria</taxon>
        <taxon>Pseudomonadales</taxon>
        <taxon>Pseudomonadaceae</taxon>
        <taxon>Pseudomonas</taxon>
    </lineage>
</organism>
<feature type="region of interest" description="Disordered" evidence="1">
    <location>
        <begin position="135"/>
        <end position="192"/>
    </location>
</feature>
<feature type="compositionally biased region" description="Low complexity" evidence="1">
    <location>
        <begin position="175"/>
        <end position="192"/>
    </location>
</feature>
<protein>
    <submittedName>
        <fullName evidence="2">Putative periplasmic ligand-binding sensor protein</fullName>
    </submittedName>
</protein>
<dbReference type="Pfam" id="PF09849">
    <property type="entry name" value="DUF2076"/>
    <property type="match status" value="1"/>
</dbReference>
<feature type="compositionally biased region" description="Polar residues" evidence="1">
    <location>
        <begin position="248"/>
        <end position="267"/>
    </location>
</feature>
<comment type="caution">
    <text evidence="2">The sequence shown here is derived from an EMBL/GenBank/DDBJ whole genome shotgun (WGS) entry which is preliminary data.</text>
</comment>
<evidence type="ECO:0000256" key="1">
    <source>
        <dbReference type="SAM" id="MobiDB-lite"/>
    </source>
</evidence>
<accession>A0A3M3Z9E7</accession>